<dbReference type="SMART" id="SM01340">
    <property type="entry name" value="DNA_mis_repair"/>
    <property type="match status" value="1"/>
</dbReference>
<sequence length="482" mass="52048">MAASSARDATITVLDAGSIHKITSGQVVVDLQTAVKELVENSLDAGATTIDVRFMEYGLESFEVVDNGSGIPPQDYDYIALKHHTSKLASFTDLESVSTFGFRGEALSSLCALADSVSVTTATAAEAPVGTVIEFERTGKLKSKKAKAARQRGTTVTVSGLFKPLPVRRKELERNAKREYAKALSLLHAYALVPCAHENRGVRLTVTNHTAQGCKSVQVRTDGTPSTRASVSAIWGPKALEHLVDLDLAFPVEPEAAVLRRLGRAQDDERANEVKVKGLISKFAVGCGRNGTDRQFFFVNGRPCAPSKVQKAFNEVYRSFNATQSPFVIADFILPTDSCDINVSPDKRTILLHSENNLVQALKVCTRARVVSCAHCFVGSARGDVRALAVDVRRQPVAGSEESRPRCDAARANRQESGSAVPSRRRSREYHPKHSAVAAELTTAGRRRRGDARRRCSGGLCVRRACALVRVFAVAGFARAGG</sequence>
<dbReference type="GO" id="GO:0006298">
    <property type="term" value="P:mismatch repair"/>
    <property type="evidence" value="ECO:0007669"/>
    <property type="project" value="InterPro"/>
</dbReference>
<dbReference type="CDD" id="cd03484">
    <property type="entry name" value="MutL_Trans_hPMS_2_like"/>
    <property type="match status" value="1"/>
</dbReference>
<dbReference type="NCBIfam" id="TIGR00585">
    <property type="entry name" value="mutl"/>
    <property type="match status" value="1"/>
</dbReference>
<dbReference type="Proteomes" id="UP000292957">
    <property type="component" value="Unassembled WGS sequence"/>
</dbReference>
<dbReference type="Pfam" id="PF01119">
    <property type="entry name" value="DNA_mis_repair"/>
    <property type="match status" value="1"/>
</dbReference>
<dbReference type="FunFam" id="3.30.565.10:FF:000014">
    <property type="entry name" value="Mismatch repair endonuclease pms1, putative"/>
    <property type="match status" value="1"/>
</dbReference>
<evidence type="ECO:0000256" key="1">
    <source>
        <dbReference type="ARBA" id="ARBA00006082"/>
    </source>
</evidence>
<dbReference type="GO" id="GO:0032389">
    <property type="term" value="C:MutLalpha complex"/>
    <property type="evidence" value="ECO:0007669"/>
    <property type="project" value="TreeGrafter"/>
</dbReference>
<name>A0A4Q9MAR4_9APHY</name>
<evidence type="ECO:0000313" key="5">
    <source>
        <dbReference type="EMBL" id="TBU22992.1"/>
    </source>
</evidence>
<gene>
    <name evidence="5" type="ORF">BD311DRAFT_674860</name>
</gene>
<feature type="compositionally biased region" description="Basic residues" evidence="3">
    <location>
        <begin position="423"/>
        <end position="434"/>
    </location>
</feature>
<dbReference type="PANTHER" id="PTHR10073:SF52">
    <property type="entry name" value="MISMATCH REPAIR ENDONUCLEASE PMS2"/>
    <property type="match status" value="1"/>
</dbReference>
<dbReference type="InterPro" id="IPR014762">
    <property type="entry name" value="DNA_mismatch_repair_CS"/>
</dbReference>
<evidence type="ECO:0000259" key="4">
    <source>
        <dbReference type="SMART" id="SM01340"/>
    </source>
</evidence>
<dbReference type="GO" id="GO:0140664">
    <property type="term" value="F:ATP-dependent DNA damage sensor activity"/>
    <property type="evidence" value="ECO:0007669"/>
    <property type="project" value="InterPro"/>
</dbReference>
<dbReference type="Gene3D" id="3.30.230.10">
    <property type="match status" value="1"/>
</dbReference>
<feature type="region of interest" description="Disordered" evidence="3">
    <location>
        <begin position="399"/>
        <end position="436"/>
    </location>
</feature>
<keyword evidence="2" id="KW-0227">DNA damage</keyword>
<dbReference type="Pfam" id="PF13589">
    <property type="entry name" value="HATPase_c_3"/>
    <property type="match status" value="1"/>
</dbReference>
<dbReference type="InterPro" id="IPR014721">
    <property type="entry name" value="Ribsml_uS5_D2-typ_fold_subgr"/>
</dbReference>
<dbReference type="EMBL" id="ML143519">
    <property type="protein sequence ID" value="TBU22992.1"/>
    <property type="molecule type" value="Genomic_DNA"/>
</dbReference>
<comment type="similarity">
    <text evidence="1">Belongs to the DNA mismatch repair MutL/HexB family.</text>
</comment>
<evidence type="ECO:0000256" key="3">
    <source>
        <dbReference type="SAM" id="MobiDB-lite"/>
    </source>
</evidence>
<organism evidence="5">
    <name type="scientific">Dichomitus squalens</name>
    <dbReference type="NCBI Taxonomy" id="114155"/>
    <lineage>
        <taxon>Eukaryota</taxon>
        <taxon>Fungi</taxon>
        <taxon>Dikarya</taxon>
        <taxon>Basidiomycota</taxon>
        <taxon>Agaricomycotina</taxon>
        <taxon>Agaricomycetes</taxon>
        <taxon>Polyporales</taxon>
        <taxon>Polyporaceae</taxon>
        <taxon>Dichomitus</taxon>
    </lineage>
</organism>
<dbReference type="InterPro" id="IPR038973">
    <property type="entry name" value="MutL/Mlh/Pms-like"/>
</dbReference>
<accession>A0A4Q9MAR4</accession>
<dbReference type="PROSITE" id="PS00058">
    <property type="entry name" value="DNA_MISMATCH_REPAIR_1"/>
    <property type="match status" value="1"/>
</dbReference>
<dbReference type="SUPFAM" id="SSF54211">
    <property type="entry name" value="Ribosomal protein S5 domain 2-like"/>
    <property type="match status" value="1"/>
</dbReference>
<feature type="compositionally biased region" description="Basic and acidic residues" evidence="3">
    <location>
        <begin position="401"/>
        <end position="414"/>
    </location>
</feature>
<dbReference type="PANTHER" id="PTHR10073">
    <property type="entry name" value="DNA MISMATCH REPAIR PROTEIN MLH, PMS, MUTL"/>
    <property type="match status" value="1"/>
</dbReference>
<proteinExistence type="inferred from homology"/>
<evidence type="ECO:0000256" key="2">
    <source>
        <dbReference type="ARBA" id="ARBA00022763"/>
    </source>
</evidence>
<protein>
    <submittedName>
        <fullName evidence="5">DNA mismatch repair protein MutL</fullName>
    </submittedName>
</protein>
<dbReference type="InterPro" id="IPR020568">
    <property type="entry name" value="Ribosomal_Su5_D2-typ_SF"/>
</dbReference>
<dbReference type="OrthoDB" id="10263226at2759"/>
<dbReference type="AlphaFoldDB" id="A0A4Q9MAR4"/>
<dbReference type="CDD" id="cd16926">
    <property type="entry name" value="HATPase_MutL-MLH-PMS-like"/>
    <property type="match status" value="1"/>
</dbReference>
<dbReference type="InterPro" id="IPR013507">
    <property type="entry name" value="DNA_mismatch_S5_2-like"/>
</dbReference>
<dbReference type="Gene3D" id="3.30.565.10">
    <property type="entry name" value="Histidine kinase-like ATPase, C-terminal domain"/>
    <property type="match status" value="1"/>
</dbReference>
<dbReference type="InterPro" id="IPR002099">
    <property type="entry name" value="MutL/Mlh/PMS"/>
</dbReference>
<dbReference type="InterPro" id="IPR036890">
    <property type="entry name" value="HATPase_C_sf"/>
</dbReference>
<reference evidence="5" key="1">
    <citation type="submission" date="2019-01" db="EMBL/GenBank/DDBJ databases">
        <title>Draft genome sequences of three monokaryotic isolates of the white-rot basidiomycete fungus Dichomitus squalens.</title>
        <authorList>
            <consortium name="DOE Joint Genome Institute"/>
            <person name="Lopez S.C."/>
            <person name="Andreopoulos B."/>
            <person name="Pangilinan J."/>
            <person name="Lipzen A."/>
            <person name="Riley R."/>
            <person name="Ahrendt S."/>
            <person name="Ng V."/>
            <person name="Barry K."/>
            <person name="Daum C."/>
            <person name="Grigoriev I.V."/>
            <person name="Hilden K.S."/>
            <person name="Makela M.R."/>
            <person name="de Vries R.P."/>
        </authorList>
    </citation>
    <scope>NUCLEOTIDE SEQUENCE [LARGE SCALE GENOMIC DNA]</scope>
    <source>
        <strain evidence="5">OM18370.1</strain>
    </source>
</reference>
<dbReference type="GO" id="GO:0016887">
    <property type="term" value="F:ATP hydrolysis activity"/>
    <property type="evidence" value="ECO:0007669"/>
    <property type="project" value="InterPro"/>
</dbReference>
<dbReference type="GO" id="GO:0030983">
    <property type="term" value="F:mismatched DNA binding"/>
    <property type="evidence" value="ECO:0007669"/>
    <property type="project" value="InterPro"/>
</dbReference>
<dbReference type="GO" id="GO:0061982">
    <property type="term" value="P:meiosis I cell cycle process"/>
    <property type="evidence" value="ECO:0007669"/>
    <property type="project" value="UniProtKB-ARBA"/>
</dbReference>
<dbReference type="SUPFAM" id="SSF55874">
    <property type="entry name" value="ATPase domain of HSP90 chaperone/DNA topoisomerase II/histidine kinase"/>
    <property type="match status" value="1"/>
</dbReference>
<dbReference type="GO" id="GO:0005524">
    <property type="term" value="F:ATP binding"/>
    <property type="evidence" value="ECO:0007669"/>
    <property type="project" value="InterPro"/>
</dbReference>
<feature type="domain" description="DNA mismatch repair protein S5" evidence="4">
    <location>
        <begin position="231"/>
        <end position="371"/>
    </location>
</feature>